<keyword evidence="3" id="KW-0540">Nuclease</keyword>
<feature type="chain" id="PRO_5044330243" evidence="1">
    <location>
        <begin position="29"/>
        <end position="237"/>
    </location>
</feature>
<dbReference type="GO" id="GO:0004519">
    <property type="term" value="F:endonuclease activity"/>
    <property type="evidence" value="ECO:0007669"/>
    <property type="project" value="UniProtKB-KW"/>
</dbReference>
<evidence type="ECO:0000313" key="3">
    <source>
        <dbReference type="EMBL" id="XDV69179.1"/>
    </source>
</evidence>
<proteinExistence type="predicted"/>
<keyword evidence="1" id="KW-0732">Signal</keyword>
<dbReference type="Pfam" id="PF07510">
    <property type="entry name" value="GmrSD_C"/>
    <property type="match status" value="1"/>
</dbReference>
<feature type="domain" description="GmrSD restriction endonucleases C-terminal" evidence="2">
    <location>
        <begin position="115"/>
        <end position="215"/>
    </location>
</feature>
<gene>
    <name evidence="3" type="ORF">AB5J51_40030</name>
</gene>
<evidence type="ECO:0000259" key="2">
    <source>
        <dbReference type="Pfam" id="PF07510"/>
    </source>
</evidence>
<keyword evidence="3" id="KW-0255">Endonuclease</keyword>
<reference evidence="3" key="1">
    <citation type="submission" date="2024-08" db="EMBL/GenBank/DDBJ databases">
        <authorList>
            <person name="Yu S.T."/>
        </authorList>
    </citation>
    <scope>NUCLEOTIDE SEQUENCE</scope>
    <source>
        <strain evidence="3">R33</strain>
    </source>
</reference>
<dbReference type="EMBL" id="CP165727">
    <property type="protein sequence ID" value="XDV69179.1"/>
    <property type="molecule type" value="Genomic_DNA"/>
</dbReference>
<protein>
    <submittedName>
        <fullName evidence="3">HNH endonuclease family protein</fullName>
    </submittedName>
</protein>
<dbReference type="PANTHER" id="PTHR24094">
    <property type="entry name" value="SECRETED PROTEIN"/>
    <property type="match status" value="1"/>
</dbReference>
<dbReference type="AlphaFoldDB" id="A0AB39YH57"/>
<feature type="signal peptide" evidence="1">
    <location>
        <begin position="1"/>
        <end position="28"/>
    </location>
</feature>
<name>A0AB39YH57_9ACTN</name>
<dbReference type="InterPro" id="IPR011089">
    <property type="entry name" value="GmrSD_C"/>
</dbReference>
<sequence length="237" mass="25346">MKNLLLRGLPALALAALPLLATAAPASADGPASAVTLPAALETTSLFEGIDRIPAAAESREGYVRTAFKHWNAGAIPDDGCNTRAEVILQEAVEYPEIAPGCKLTGGRWFSPYDDTWVTSASGLDVDHLVPLAESWDSGASAWTAKRREAYANDLATPTSLIAVTAKSNRAKADKDPAEWLPPTATYHCTYVTGWVETKLRWSLTADDREREALLGLAEDCPGATVTYETVPFDTAK</sequence>
<organism evidence="3">
    <name type="scientific">Streptomyces sp. R33</name>
    <dbReference type="NCBI Taxonomy" id="3238629"/>
    <lineage>
        <taxon>Bacteria</taxon>
        <taxon>Bacillati</taxon>
        <taxon>Actinomycetota</taxon>
        <taxon>Actinomycetes</taxon>
        <taxon>Kitasatosporales</taxon>
        <taxon>Streptomycetaceae</taxon>
        <taxon>Streptomyces</taxon>
    </lineage>
</organism>
<dbReference type="RefSeq" id="WP_369780404.1">
    <property type="nucleotide sequence ID" value="NZ_CP165727.1"/>
</dbReference>
<evidence type="ECO:0000256" key="1">
    <source>
        <dbReference type="SAM" id="SignalP"/>
    </source>
</evidence>
<keyword evidence="3" id="KW-0378">Hydrolase</keyword>
<dbReference type="PANTHER" id="PTHR24094:SF15">
    <property type="entry name" value="AMP-DEPENDENT SYNTHETASE_LIGASE DOMAIN-CONTAINING PROTEIN-RELATED"/>
    <property type="match status" value="1"/>
</dbReference>
<accession>A0AB39YH57</accession>